<dbReference type="RefSeq" id="WP_011940164.1">
    <property type="nucleotide sequence ID" value="NC_009483.1"/>
</dbReference>
<proteinExistence type="predicted"/>
<name>A5G6T5_GEOUR</name>
<evidence type="ECO:0000313" key="2">
    <source>
        <dbReference type="EMBL" id="ABQ27503.1"/>
    </source>
</evidence>
<evidence type="ECO:0000313" key="3">
    <source>
        <dbReference type="Proteomes" id="UP000006695"/>
    </source>
</evidence>
<keyword evidence="3" id="KW-1185">Reference proteome</keyword>
<sequence>MPYSELIEQRIDTMVREWENVEKKRMFGGICYLLNGNMCFGIYRDYLIVRCGPDAAGEKLKEKHVRPMDITGKPMKGWLMVEEGGWKREEDMSCWLLLGKKFALTLPSK</sequence>
<protein>
    <recommendedName>
        <fullName evidence="1">TfoX N-terminal domain-containing protein</fullName>
    </recommendedName>
</protein>
<dbReference type="AlphaFoldDB" id="A5G6T5"/>
<dbReference type="Gene3D" id="3.30.1460.30">
    <property type="entry name" value="YgaC/TfoX-N like chaperone"/>
    <property type="match status" value="1"/>
</dbReference>
<dbReference type="Proteomes" id="UP000006695">
    <property type="component" value="Chromosome"/>
</dbReference>
<evidence type="ECO:0000259" key="1">
    <source>
        <dbReference type="Pfam" id="PF04993"/>
    </source>
</evidence>
<dbReference type="KEGG" id="gur:Gura_3346"/>
<dbReference type="OrthoDB" id="1524907at2"/>
<accession>A5G6T5</accession>
<dbReference type="Pfam" id="PF04993">
    <property type="entry name" value="TfoX_N"/>
    <property type="match status" value="1"/>
</dbReference>
<feature type="domain" description="TfoX N-terminal" evidence="1">
    <location>
        <begin position="15"/>
        <end position="97"/>
    </location>
</feature>
<dbReference type="EMBL" id="CP000698">
    <property type="protein sequence ID" value="ABQ27503.1"/>
    <property type="molecule type" value="Genomic_DNA"/>
</dbReference>
<dbReference type="InterPro" id="IPR007076">
    <property type="entry name" value="TfoX_N"/>
</dbReference>
<reference evidence="2 3" key="1">
    <citation type="submission" date="2007-05" db="EMBL/GenBank/DDBJ databases">
        <title>Complete sequence of Geobacter uraniireducens Rf4.</title>
        <authorList>
            <consortium name="US DOE Joint Genome Institute"/>
            <person name="Copeland A."/>
            <person name="Lucas S."/>
            <person name="Lapidus A."/>
            <person name="Barry K."/>
            <person name="Detter J.C."/>
            <person name="Glavina del Rio T."/>
            <person name="Hammon N."/>
            <person name="Israni S."/>
            <person name="Dalin E."/>
            <person name="Tice H."/>
            <person name="Pitluck S."/>
            <person name="Chertkov O."/>
            <person name="Brettin T."/>
            <person name="Bruce D."/>
            <person name="Han C."/>
            <person name="Schmutz J."/>
            <person name="Larimer F."/>
            <person name="Land M."/>
            <person name="Hauser L."/>
            <person name="Kyrpides N."/>
            <person name="Mikhailova N."/>
            <person name="Shelobolina E."/>
            <person name="Aklujkar M."/>
            <person name="Lovley D."/>
            <person name="Richardson P."/>
        </authorList>
    </citation>
    <scope>NUCLEOTIDE SEQUENCE [LARGE SCALE GENOMIC DNA]</scope>
    <source>
        <strain evidence="2 3">Rf4</strain>
    </source>
</reference>
<dbReference type="SUPFAM" id="SSF159894">
    <property type="entry name" value="YgaC/TfoX-N like"/>
    <property type="match status" value="1"/>
</dbReference>
<dbReference type="STRING" id="351605.Gura_3346"/>
<gene>
    <name evidence="2" type="ordered locus">Gura_3346</name>
</gene>
<organism evidence="2 3">
    <name type="scientific">Geotalea uraniireducens (strain Rf4)</name>
    <name type="common">Geobacter uraniireducens</name>
    <dbReference type="NCBI Taxonomy" id="351605"/>
    <lineage>
        <taxon>Bacteria</taxon>
        <taxon>Pseudomonadati</taxon>
        <taxon>Thermodesulfobacteriota</taxon>
        <taxon>Desulfuromonadia</taxon>
        <taxon>Geobacterales</taxon>
        <taxon>Geobacteraceae</taxon>
        <taxon>Geotalea</taxon>
    </lineage>
</organism>
<dbReference type="HOGENOM" id="CLU_136016_4_1_7"/>